<evidence type="ECO:0000256" key="11">
    <source>
        <dbReference type="ARBA" id="ARBA00023303"/>
    </source>
</evidence>
<feature type="region of interest" description="Disordered" evidence="13">
    <location>
        <begin position="597"/>
        <end position="618"/>
    </location>
</feature>
<dbReference type="PANTHER" id="PTHR11893">
    <property type="entry name" value="INNEXIN"/>
    <property type="match status" value="1"/>
</dbReference>
<evidence type="ECO:0000256" key="12">
    <source>
        <dbReference type="RuleBase" id="RU010713"/>
    </source>
</evidence>
<evidence type="ECO:0000256" key="13">
    <source>
        <dbReference type="SAM" id="MobiDB-lite"/>
    </source>
</evidence>
<feature type="transmembrane region" description="Helical" evidence="12">
    <location>
        <begin position="39"/>
        <end position="61"/>
    </location>
</feature>
<keyword evidence="4" id="KW-1003">Cell membrane</keyword>
<dbReference type="EMBL" id="VCGU01000002">
    <property type="protein sequence ID" value="TRY79540.1"/>
    <property type="molecule type" value="Genomic_DNA"/>
</dbReference>
<dbReference type="InterPro" id="IPR000990">
    <property type="entry name" value="Innexin"/>
</dbReference>
<dbReference type="Pfam" id="PF00876">
    <property type="entry name" value="Innexin"/>
    <property type="match status" value="3"/>
</dbReference>
<keyword evidence="11 12" id="KW-0407">Ion channel</keyword>
<proteinExistence type="inferred from homology"/>
<dbReference type="PRINTS" id="PR01262">
    <property type="entry name" value="INNEXIN"/>
</dbReference>
<dbReference type="STRING" id="6832.A0A553PPE2"/>
<feature type="compositionally biased region" description="Acidic residues" evidence="13">
    <location>
        <begin position="600"/>
        <end position="609"/>
    </location>
</feature>
<name>A0A553PPE2_TIGCA</name>
<gene>
    <name evidence="12" type="primary">inx</name>
    <name evidence="14" type="ORF">TCAL_12667</name>
</gene>
<evidence type="ECO:0000256" key="5">
    <source>
        <dbReference type="ARBA" id="ARBA00022692"/>
    </source>
</evidence>
<evidence type="ECO:0000256" key="10">
    <source>
        <dbReference type="ARBA" id="ARBA00023136"/>
    </source>
</evidence>
<keyword evidence="8 12" id="KW-1133">Transmembrane helix</keyword>
<comment type="caution">
    <text evidence="14">The sequence shown here is derived from an EMBL/GenBank/DDBJ whole genome shotgun (WGS) entry which is preliminary data.</text>
</comment>
<dbReference type="GO" id="GO:0005243">
    <property type="term" value="F:gap junction channel activity"/>
    <property type="evidence" value="ECO:0007669"/>
    <property type="project" value="TreeGrafter"/>
</dbReference>
<evidence type="ECO:0000256" key="1">
    <source>
        <dbReference type="ARBA" id="ARBA00004610"/>
    </source>
</evidence>
<dbReference type="PROSITE" id="PS51013">
    <property type="entry name" value="PANNEXIN"/>
    <property type="match status" value="1"/>
</dbReference>
<feature type="non-terminal residue" evidence="14">
    <location>
        <position position="904"/>
    </location>
</feature>
<organism evidence="14 15">
    <name type="scientific">Tigriopus californicus</name>
    <name type="common">Marine copepod</name>
    <dbReference type="NCBI Taxonomy" id="6832"/>
    <lineage>
        <taxon>Eukaryota</taxon>
        <taxon>Metazoa</taxon>
        <taxon>Ecdysozoa</taxon>
        <taxon>Arthropoda</taxon>
        <taxon>Crustacea</taxon>
        <taxon>Multicrustacea</taxon>
        <taxon>Hexanauplia</taxon>
        <taxon>Copepoda</taxon>
        <taxon>Harpacticoida</taxon>
        <taxon>Harpacticidae</taxon>
        <taxon>Tigriopus</taxon>
    </lineage>
</organism>
<dbReference type="AlphaFoldDB" id="A0A553PPE2"/>
<feature type="transmembrane region" description="Helical" evidence="12">
    <location>
        <begin position="871"/>
        <end position="892"/>
    </location>
</feature>
<keyword evidence="6" id="KW-0303">Gap junction</keyword>
<dbReference type="GO" id="GO:0005886">
    <property type="term" value="C:plasma membrane"/>
    <property type="evidence" value="ECO:0007669"/>
    <property type="project" value="UniProtKB-SubCell"/>
</dbReference>
<comment type="similarity">
    <text evidence="12">Belongs to the pannexin family.</text>
</comment>
<sequence>MMSTFTLPKYFDNKTEEKVSIYTGVGPFTEKDEKIYHAYYQWVPLFLFFQCICFYASHALWKFWEGGKFKKLIASLEIVRKNENKGAAGKEDSKTRPCLILLIEQLEKFELTEIEEVKGVLAQIDLPILYLDYQIRLVKTALFYIQLARSALADRLLSVTKLTTSELPENKMAEISSALRVLGKIDSLLSDWIENVEGNPFPPQHNNLVFAGVVKIILESMTGTPFEDMVADICALPLEERIPAMERYLCNGKPINLRQVVKYFKGKTIGHTVVKYLLDAFSDIDTTALMKYIEEKPKCNCAKGAKCTSKEGIDEKLNYTKDEVMKFYNLSLFRRLYKDQRFKTIGYSMVKYLGKPLCYIDTTALMKYIAEKLKCNCANGAKCTNDEGIDEKLNFTEDEDMKFYNLSLFRPLYKDQRFKTIGYTVALILWIVLGDEKGADILLHIFPTMTKCTFQKYGPSGTMENVDALCVLPVNVINEKIFFVLWFWFILLACWSIADLGFQTYLMFKPSYRPRYCWMMSTFTLPKYFHTPTNETIYPGVGPFTGKDEKMYHAYYQWVPLFLFFQCACFYAPQALWKCMEGGRFKKLVESLFKKKKDNDDDGDDDEDAGEKGGKTGASCPPKCMCKDNDKKGGEKPLPFGLCQRSKQPDAIVLADLVEFLVKNVTNEDFKPMVQHLSNLPRKYRVPEMRSYLVERKPLNMKQVVECFQGKLLKPNIVKYLVERVSYLDTGEFIEWIENGPEEISPLDMLKYLLTQAPEEHSATKSKSVLVNHYNEHRCQDMNHYICEIASFVNLIVQIMLTNLFLDYQFFSYGFKALTLLCGESKERTDILSIIFPTMTKCTFHKYGPSGTIETLDSLCVLGVNIINEKIFLFLWVWFFLLAVCSLGNIIYQTYLMFKPDYEP</sequence>
<dbReference type="GO" id="GO:0005921">
    <property type="term" value="C:gap junction"/>
    <property type="evidence" value="ECO:0007669"/>
    <property type="project" value="UniProtKB-SubCell"/>
</dbReference>
<protein>
    <recommendedName>
        <fullName evidence="12">Innexin</fullName>
    </recommendedName>
</protein>
<accession>A0A553PPE2</accession>
<evidence type="ECO:0000313" key="15">
    <source>
        <dbReference type="Proteomes" id="UP000318571"/>
    </source>
</evidence>
<keyword evidence="9 12" id="KW-0406">Ion transport</keyword>
<comment type="subcellular location">
    <subcellularLocation>
        <location evidence="1">Cell junction</location>
        <location evidence="1">Gap junction</location>
    </subcellularLocation>
    <subcellularLocation>
        <location evidence="2 12">Cell membrane</location>
        <topology evidence="2 12">Multi-pass membrane protein</topology>
    </subcellularLocation>
</comment>
<evidence type="ECO:0000256" key="4">
    <source>
        <dbReference type="ARBA" id="ARBA00022475"/>
    </source>
</evidence>
<keyword evidence="5 12" id="KW-0812">Transmembrane</keyword>
<evidence type="ECO:0000313" key="14">
    <source>
        <dbReference type="EMBL" id="TRY79540.1"/>
    </source>
</evidence>
<keyword evidence="7" id="KW-0965">Cell junction</keyword>
<feature type="transmembrane region" description="Helical" evidence="12">
    <location>
        <begin position="481"/>
        <end position="498"/>
    </location>
</feature>
<dbReference type="GO" id="GO:0034220">
    <property type="term" value="P:monoatomic ion transmembrane transport"/>
    <property type="evidence" value="ECO:0007669"/>
    <property type="project" value="UniProtKB-KW"/>
</dbReference>
<evidence type="ECO:0000256" key="9">
    <source>
        <dbReference type="ARBA" id="ARBA00023065"/>
    </source>
</evidence>
<keyword evidence="10 12" id="KW-0472">Membrane</keyword>
<dbReference type="PANTHER" id="PTHR11893:SF36">
    <property type="entry name" value="INNEXIN-5"/>
    <property type="match status" value="1"/>
</dbReference>
<evidence type="ECO:0000256" key="2">
    <source>
        <dbReference type="ARBA" id="ARBA00004651"/>
    </source>
</evidence>
<reference evidence="14 15" key="1">
    <citation type="journal article" date="2018" name="Nat. Ecol. Evol.">
        <title>Genomic signatures of mitonuclear coevolution across populations of Tigriopus californicus.</title>
        <authorList>
            <person name="Barreto F.S."/>
            <person name="Watson E.T."/>
            <person name="Lima T.G."/>
            <person name="Willett C.S."/>
            <person name="Edmands S."/>
            <person name="Li W."/>
            <person name="Burton R.S."/>
        </authorList>
    </citation>
    <scope>NUCLEOTIDE SEQUENCE [LARGE SCALE GENOMIC DNA]</scope>
    <source>
        <strain evidence="14 15">San Diego</strain>
    </source>
</reference>
<evidence type="ECO:0000256" key="8">
    <source>
        <dbReference type="ARBA" id="ARBA00022989"/>
    </source>
</evidence>
<feature type="transmembrane region" description="Helical" evidence="12">
    <location>
        <begin position="555"/>
        <end position="577"/>
    </location>
</feature>
<keyword evidence="15" id="KW-1185">Reference proteome</keyword>
<keyword evidence="3 12" id="KW-0813">Transport</keyword>
<evidence type="ECO:0000256" key="7">
    <source>
        <dbReference type="ARBA" id="ARBA00022949"/>
    </source>
</evidence>
<comment type="function">
    <text evidence="12">Structural component of the gap junctions.</text>
</comment>
<evidence type="ECO:0000256" key="3">
    <source>
        <dbReference type="ARBA" id="ARBA00022448"/>
    </source>
</evidence>
<evidence type="ECO:0000256" key="6">
    <source>
        <dbReference type="ARBA" id="ARBA00022868"/>
    </source>
</evidence>
<dbReference type="Proteomes" id="UP000318571">
    <property type="component" value="Chromosome 6"/>
</dbReference>